<proteinExistence type="inferred from homology"/>
<dbReference type="GO" id="GO:0016020">
    <property type="term" value="C:membrane"/>
    <property type="evidence" value="ECO:0007669"/>
    <property type="project" value="InterPro"/>
</dbReference>
<dbReference type="InterPro" id="IPR027417">
    <property type="entry name" value="P-loop_NTPase"/>
</dbReference>
<sequence length="219" mass="25215">MSNFEPGAAQVGVNVNRTNPDVTRHPDPRNSKCVWYDIPGPGTLNVPDWQYFKDQGFYMFDAVIILYAHCFTSTDVALLEICRNCGIPTSIVRSKSDQYIRNIRRDSGYDSDPVGYLSRFTPSFVRAEENARDKFINETIANVKKDLETTGLWPKRVYFVSRSAMMKGRPRALQLTSVTSMETSTLWMEGRHLEWRFFRSDRALLLLDARTQHGLFKVD</sequence>
<dbReference type="Proteomes" id="UP000807353">
    <property type="component" value="Unassembled WGS sequence"/>
</dbReference>
<dbReference type="GO" id="GO:0005525">
    <property type="term" value="F:GTP binding"/>
    <property type="evidence" value="ECO:0007669"/>
    <property type="project" value="InterPro"/>
</dbReference>
<accession>A0A9P5Y828</accession>
<keyword evidence="4" id="KW-1185">Reference proteome</keyword>
<dbReference type="InterPro" id="IPR007743">
    <property type="entry name" value="Immunity-related_GTPase-like"/>
</dbReference>
<gene>
    <name evidence="3" type="ORF">BDZ94DRAFT_1257721</name>
</gene>
<comment type="similarity">
    <text evidence="1">Belongs to the TRAFAC class dynamin-like GTPase superfamily. IRG family.</text>
</comment>
<evidence type="ECO:0000256" key="1">
    <source>
        <dbReference type="ARBA" id="ARBA00005429"/>
    </source>
</evidence>
<evidence type="ECO:0000259" key="2">
    <source>
        <dbReference type="PROSITE" id="PS51716"/>
    </source>
</evidence>
<dbReference type="Pfam" id="PF05049">
    <property type="entry name" value="IIGP"/>
    <property type="match status" value="1"/>
</dbReference>
<dbReference type="OrthoDB" id="422720at2759"/>
<protein>
    <recommendedName>
        <fullName evidence="2">IRG-type G domain-containing protein</fullName>
    </recommendedName>
</protein>
<organism evidence="3 4">
    <name type="scientific">Collybia nuda</name>
    <dbReference type="NCBI Taxonomy" id="64659"/>
    <lineage>
        <taxon>Eukaryota</taxon>
        <taxon>Fungi</taxon>
        <taxon>Dikarya</taxon>
        <taxon>Basidiomycota</taxon>
        <taxon>Agaricomycotina</taxon>
        <taxon>Agaricomycetes</taxon>
        <taxon>Agaricomycetidae</taxon>
        <taxon>Agaricales</taxon>
        <taxon>Tricholomatineae</taxon>
        <taxon>Clitocybaceae</taxon>
        <taxon>Collybia</taxon>
    </lineage>
</organism>
<dbReference type="InterPro" id="IPR030385">
    <property type="entry name" value="G_IRG_dom"/>
</dbReference>
<evidence type="ECO:0000313" key="3">
    <source>
        <dbReference type="EMBL" id="KAF9463904.1"/>
    </source>
</evidence>
<name>A0A9P5Y828_9AGAR</name>
<evidence type="ECO:0000313" key="4">
    <source>
        <dbReference type="Proteomes" id="UP000807353"/>
    </source>
</evidence>
<dbReference type="Gene3D" id="3.40.50.300">
    <property type="entry name" value="P-loop containing nucleotide triphosphate hydrolases"/>
    <property type="match status" value="1"/>
</dbReference>
<dbReference type="SUPFAM" id="SSF52540">
    <property type="entry name" value="P-loop containing nucleoside triphosphate hydrolases"/>
    <property type="match status" value="1"/>
</dbReference>
<dbReference type="PROSITE" id="PS51716">
    <property type="entry name" value="G_IRG"/>
    <property type="match status" value="1"/>
</dbReference>
<dbReference type="AlphaFoldDB" id="A0A9P5Y828"/>
<dbReference type="EMBL" id="MU150258">
    <property type="protein sequence ID" value="KAF9463904.1"/>
    <property type="molecule type" value="Genomic_DNA"/>
</dbReference>
<comment type="caution">
    <text evidence="3">The sequence shown here is derived from an EMBL/GenBank/DDBJ whole genome shotgun (WGS) entry which is preliminary data.</text>
</comment>
<feature type="domain" description="IRG-type G" evidence="2">
    <location>
        <begin position="1"/>
        <end position="180"/>
    </location>
</feature>
<reference evidence="3" key="1">
    <citation type="submission" date="2020-11" db="EMBL/GenBank/DDBJ databases">
        <authorList>
            <consortium name="DOE Joint Genome Institute"/>
            <person name="Ahrendt S."/>
            <person name="Riley R."/>
            <person name="Andreopoulos W."/>
            <person name="Labutti K."/>
            <person name="Pangilinan J."/>
            <person name="Ruiz-Duenas F.J."/>
            <person name="Barrasa J.M."/>
            <person name="Sanchez-Garcia M."/>
            <person name="Camarero S."/>
            <person name="Miyauchi S."/>
            <person name="Serrano A."/>
            <person name="Linde D."/>
            <person name="Babiker R."/>
            <person name="Drula E."/>
            <person name="Ayuso-Fernandez I."/>
            <person name="Pacheco R."/>
            <person name="Padilla G."/>
            <person name="Ferreira P."/>
            <person name="Barriuso J."/>
            <person name="Kellner H."/>
            <person name="Castanera R."/>
            <person name="Alfaro M."/>
            <person name="Ramirez L."/>
            <person name="Pisabarro A.G."/>
            <person name="Kuo A."/>
            <person name="Tritt A."/>
            <person name="Lipzen A."/>
            <person name="He G."/>
            <person name="Yan M."/>
            <person name="Ng V."/>
            <person name="Cullen D."/>
            <person name="Martin F."/>
            <person name="Rosso M.-N."/>
            <person name="Henrissat B."/>
            <person name="Hibbett D."/>
            <person name="Martinez A.T."/>
            <person name="Grigoriev I.V."/>
        </authorList>
    </citation>
    <scope>NUCLEOTIDE SEQUENCE</scope>
    <source>
        <strain evidence="3">CBS 247.69</strain>
    </source>
</reference>